<keyword evidence="4" id="KW-0804">Transcription</keyword>
<dbReference type="Proteomes" id="UP000253628">
    <property type="component" value="Unassembled WGS sequence"/>
</dbReference>
<dbReference type="Pfam" id="PF03466">
    <property type="entry name" value="LysR_substrate"/>
    <property type="match status" value="1"/>
</dbReference>
<dbReference type="Gene3D" id="1.10.10.10">
    <property type="entry name" value="Winged helix-like DNA-binding domain superfamily/Winged helix DNA-binding domain"/>
    <property type="match status" value="1"/>
</dbReference>
<sequence length="309" mass="34217">MNIRTVDLNLFLVFQAIYVTRNVTKAGEHLNMTQSAVSNALKRLRERFDDPLFLRTQVGMVPTPLADALIDLVEEGLHKLTQAIDKTQRFDPATTDRLFRIAINDIGQLVLLPGFLNPARAAAPFARFETVGASSAEEARALLLSGKVDIAIGSWLPMGPGFQVQVLCEETFVALIGRQHSMQSDAFTYKEYLQSQHVTYRPSGASDAALQDTLYQQGILAERNVVLTMAHALGAADVAATSDLVLSLPMRLAGTILRGRSDLRSVRLPFHVGPFPIWQQWHDRFNADPANLWLRELAFQAFLKAPLPA</sequence>
<dbReference type="SUPFAM" id="SSF53850">
    <property type="entry name" value="Periplasmic binding protein-like II"/>
    <property type="match status" value="1"/>
</dbReference>
<proteinExistence type="inferred from homology"/>
<dbReference type="Gene3D" id="3.40.190.10">
    <property type="entry name" value="Periplasmic binding protein-like II"/>
    <property type="match status" value="2"/>
</dbReference>
<dbReference type="PANTHER" id="PTHR30118">
    <property type="entry name" value="HTH-TYPE TRANSCRIPTIONAL REGULATOR LEUO-RELATED"/>
    <property type="match status" value="1"/>
</dbReference>
<accession>A0A366H7Y8</accession>
<evidence type="ECO:0000256" key="2">
    <source>
        <dbReference type="ARBA" id="ARBA00023015"/>
    </source>
</evidence>
<organism evidence="6 7">
    <name type="scientific">Eoetvoesiella caeni</name>
    <dbReference type="NCBI Taxonomy" id="645616"/>
    <lineage>
        <taxon>Bacteria</taxon>
        <taxon>Pseudomonadati</taxon>
        <taxon>Pseudomonadota</taxon>
        <taxon>Betaproteobacteria</taxon>
        <taxon>Burkholderiales</taxon>
        <taxon>Alcaligenaceae</taxon>
        <taxon>Eoetvoesiella</taxon>
    </lineage>
</organism>
<dbReference type="EMBL" id="QNRQ01000007">
    <property type="protein sequence ID" value="RBP38301.1"/>
    <property type="molecule type" value="Genomic_DNA"/>
</dbReference>
<dbReference type="PROSITE" id="PS50931">
    <property type="entry name" value="HTH_LYSR"/>
    <property type="match status" value="1"/>
</dbReference>
<dbReference type="SUPFAM" id="SSF46785">
    <property type="entry name" value="Winged helix' DNA-binding domain"/>
    <property type="match status" value="1"/>
</dbReference>
<comment type="caution">
    <text evidence="6">The sequence shown here is derived from an EMBL/GenBank/DDBJ whole genome shotgun (WGS) entry which is preliminary data.</text>
</comment>
<dbReference type="PRINTS" id="PR00039">
    <property type="entry name" value="HTHLYSR"/>
</dbReference>
<reference evidence="6 7" key="1">
    <citation type="submission" date="2018-06" db="EMBL/GenBank/DDBJ databases">
        <title>Genomic Encyclopedia of Type Strains, Phase IV (KMG-IV): sequencing the most valuable type-strain genomes for metagenomic binning, comparative biology and taxonomic classification.</title>
        <authorList>
            <person name="Goeker M."/>
        </authorList>
    </citation>
    <scope>NUCLEOTIDE SEQUENCE [LARGE SCALE GENOMIC DNA]</scope>
    <source>
        <strain evidence="6 7">DSM 25520</strain>
    </source>
</reference>
<comment type="similarity">
    <text evidence="1">Belongs to the LysR transcriptional regulatory family.</text>
</comment>
<dbReference type="InterPro" id="IPR036390">
    <property type="entry name" value="WH_DNA-bd_sf"/>
</dbReference>
<evidence type="ECO:0000256" key="4">
    <source>
        <dbReference type="ARBA" id="ARBA00023163"/>
    </source>
</evidence>
<dbReference type="Pfam" id="PF00126">
    <property type="entry name" value="HTH_1"/>
    <property type="match status" value="1"/>
</dbReference>
<dbReference type="InterPro" id="IPR036388">
    <property type="entry name" value="WH-like_DNA-bd_sf"/>
</dbReference>
<evidence type="ECO:0000256" key="3">
    <source>
        <dbReference type="ARBA" id="ARBA00023125"/>
    </source>
</evidence>
<name>A0A366H7Y8_9BURK</name>
<feature type="domain" description="HTH lysR-type" evidence="5">
    <location>
        <begin position="6"/>
        <end position="63"/>
    </location>
</feature>
<keyword evidence="3" id="KW-0238">DNA-binding</keyword>
<evidence type="ECO:0000313" key="7">
    <source>
        <dbReference type="Proteomes" id="UP000253628"/>
    </source>
</evidence>
<evidence type="ECO:0000259" key="5">
    <source>
        <dbReference type="PROSITE" id="PS50931"/>
    </source>
</evidence>
<dbReference type="InterPro" id="IPR005119">
    <property type="entry name" value="LysR_subst-bd"/>
</dbReference>
<dbReference type="OrthoDB" id="8583877at2"/>
<evidence type="ECO:0000256" key="1">
    <source>
        <dbReference type="ARBA" id="ARBA00009437"/>
    </source>
</evidence>
<evidence type="ECO:0000313" key="6">
    <source>
        <dbReference type="EMBL" id="RBP38301.1"/>
    </source>
</evidence>
<dbReference type="GO" id="GO:0003677">
    <property type="term" value="F:DNA binding"/>
    <property type="evidence" value="ECO:0007669"/>
    <property type="project" value="UniProtKB-KW"/>
</dbReference>
<gene>
    <name evidence="6" type="ORF">DFR37_10765</name>
</gene>
<protein>
    <submittedName>
        <fullName evidence="6">LysR family transcriptional regulator</fullName>
    </submittedName>
</protein>
<keyword evidence="2" id="KW-0805">Transcription regulation</keyword>
<keyword evidence="7" id="KW-1185">Reference proteome</keyword>
<dbReference type="RefSeq" id="WP_113933866.1">
    <property type="nucleotide sequence ID" value="NZ_JACCEU010000008.1"/>
</dbReference>
<dbReference type="InterPro" id="IPR050389">
    <property type="entry name" value="LysR-type_TF"/>
</dbReference>
<dbReference type="GO" id="GO:0003700">
    <property type="term" value="F:DNA-binding transcription factor activity"/>
    <property type="evidence" value="ECO:0007669"/>
    <property type="project" value="InterPro"/>
</dbReference>
<dbReference type="PANTHER" id="PTHR30118:SF15">
    <property type="entry name" value="TRANSCRIPTIONAL REGULATORY PROTEIN"/>
    <property type="match status" value="1"/>
</dbReference>
<dbReference type="AlphaFoldDB" id="A0A366H7Y8"/>
<dbReference type="InterPro" id="IPR000847">
    <property type="entry name" value="LysR_HTH_N"/>
</dbReference>